<feature type="region of interest" description="Disordered" evidence="5">
    <location>
        <begin position="288"/>
        <end position="325"/>
    </location>
</feature>
<feature type="compositionally biased region" description="Basic and acidic residues" evidence="5">
    <location>
        <begin position="290"/>
        <end position="325"/>
    </location>
</feature>
<accession>A0A852QZC2</accession>
<dbReference type="SUPFAM" id="SSF53474">
    <property type="entry name" value="alpha/beta-Hydrolases"/>
    <property type="match status" value="1"/>
</dbReference>
<keyword evidence="2" id="KW-0719">Serine esterase</keyword>
<dbReference type="PANTHER" id="PTHR33630:SF9">
    <property type="entry name" value="CUTINASE 4"/>
    <property type="match status" value="1"/>
</dbReference>
<protein>
    <recommendedName>
        <fullName evidence="8">Cutinase</fullName>
    </recommendedName>
</protein>
<dbReference type="Gene3D" id="3.40.50.1820">
    <property type="entry name" value="alpha/beta hydrolase"/>
    <property type="match status" value="1"/>
</dbReference>
<comment type="caution">
    <text evidence="6">The sequence shown here is derived from an EMBL/GenBank/DDBJ whole genome shotgun (WGS) entry which is preliminary data.</text>
</comment>
<dbReference type="GO" id="GO:0052689">
    <property type="term" value="F:carboxylic ester hydrolase activity"/>
    <property type="evidence" value="ECO:0007669"/>
    <property type="project" value="UniProtKB-KW"/>
</dbReference>
<evidence type="ECO:0000256" key="4">
    <source>
        <dbReference type="ARBA" id="ARBA00023157"/>
    </source>
</evidence>
<dbReference type="SMART" id="SM01110">
    <property type="entry name" value="Cutinase"/>
    <property type="match status" value="1"/>
</dbReference>
<dbReference type="Pfam" id="PF01083">
    <property type="entry name" value="Cutinase"/>
    <property type="match status" value="1"/>
</dbReference>
<keyword evidence="4" id="KW-1015">Disulfide bond</keyword>
<dbReference type="PANTHER" id="PTHR33630">
    <property type="entry name" value="CUTINASE RV1984C-RELATED-RELATED"/>
    <property type="match status" value="1"/>
</dbReference>
<evidence type="ECO:0008006" key="8">
    <source>
        <dbReference type="Google" id="ProtNLM"/>
    </source>
</evidence>
<keyword evidence="3" id="KW-0378">Hydrolase</keyword>
<dbReference type="InterPro" id="IPR029058">
    <property type="entry name" value="AB_hydrolase_fold"/>
</dbReference>
<keyword evidence="7" id="KW-1185">Reference proteome</keyword>
<evidence type="ECO:0000256" key="5">
    <source>
        <dbReference type="SAM" id="MobiDB-lite"/>
    </source>
</evidence>
<organism evidence="6 7">
    <name type="scientific">Leucobacter aridicollis</name>
    <dbReference type="NCBI Taxonomy" id="283878"/>
    <lineage>
        <taxon>Bacteria</taxon>
        <taxon>Bacillati</taxon>
        <taxon>Actinomycetota</taxon>
        <taxon>Actinomycetes</taxon>
        <taxon>Micrococcales</taxon>
        <taxon>Microbacteriaceae</taxon>
        <taxon>Leucobacter</taxon>
    </lineage>
</organism>
<evidence type="ECO:0000256" key="2">
    <source>
        <dbReference type="ARBA" id="ARBA00022487"/>
    </source>
</evidence>
<proteinExistence type="inferred from homology"/>
<name>A0A852QZC2_9MICO</name>
<reference evidence="6 7" key="1">
    <citation type="submission" date="2020-07" db="EMBL/GenBank/DDBJ databases">
        <title>Sequencing the genomes of 1000 actinobacteria strains.</title>
        <authorList>
            <person name="Klenk H.-P."/>
        </authorList>
    </citation>
    <scope>NUCLEOTIDE SEQUENCE [LARGE SCALE GENOMIC DNA]</scope>
    <source>
        <strain evidence="6 7">DSM 17380</strain>
    </source>
</reference>
<evidence type="ECO:0000256" key="3">
    <source>
        <dbReference type="ARBA" id="ARBA00022801"/>
    </source>
</evidence>
<evidence type="ECO:0000313" key="7">
    <source>
        <dbReference type="Proteomes" id="UP000586095"/>
    </source>
</evidence>
<gene>
    <name evidence="6" type="ORF">BJ960_001514</name>
</gene>
<dbReference type="AlphaFoldDB" id="A0A852QZC2"/>
<evidence type="ECO:0000313" key="6">
    <source>
        <dbReference type="EMBL" id="NYD26711.1"/>
    </source>
</evidence>
<dbReference type="InterPro" id="IPR000675">
    <property type="entry name" value="Cutinase/axe"/>
</dbReference>
<dbReference type="Proteomes" id="UP000586095">
    <property type="component" value="Unassembled WGS sequence"/>
</dbReference>
<evidence type="ECO:0000256" key="1">
    <source>
        <dbReference type="ARBA" id="ARBA00007534"/>
    </source>
</evidence>
<sequence length="325" mass="34135">MPSEHTSPRGGVARSQRRRVPAGVAVGAALAALSVLVGCAPEPDPAATRNALTEVTSEPVAPDVVDEYSASEHPDPIVEPLDCTPYLIVTARGTGEPSRKQLLGPVARAIEEARPDETLRLDLDYPADTEINAGATLGARTLIDTLNVQAEACPEQRTILLGYSQGALVIGDALAAPDARLVGAAVGEVTEAAAERVLAVVLYGNPRFVGADPTGYGSFSPDVNGLLPRPPGSFTPYEGRMRDYCVADDFICQSTLSVEEAGHVAYYDNGMQADGAAYVITRLGPIPKTDAAEKRGDAERRADESETRDDAPADVRERAAAEGES</sequence>
<dbReference type="RefSeq" id="WP_185986836.1">
    <property type="nucleotide sequence ID" value="NZ_BAAALZ010000005.1"/>
</dbReference>
<comment type="similarity">
    <text evidence="1">Belongs to the cutinase family.</text>
</comment>
<dbReference type="EMBL" id="JACCBD010000001">
    <property type="protein sequence ID" value="NYD26711.1"/>
    <property type="molecule type" value="Genomic_DNA"/>
</dbReference>